<feature type="transmembrane region" description="Helical" evidence="8">
    <location>
        <begin position="349"/>
        <end position="369"/>
    </location>
</feature>
<keyword evidence="3" id="KW-0813">Transport</keyword>
<feature type="transmembrane region" description="Helical" evidence="8">
    <location>
        <begin position="227"/>
        <end position="250"/>
    </location>
</feature>
<keyword evidence="11" id="KW-1185">Reference proteome</keyword>
<comment type="subcellular location">
    <subcellularLocation>
        <location evidence="1">Cell membrane</location>
        <topology evidence="1">Multi-pass membrane protein</topology>
    </subcellularLocation>
</comment>
<feature type="transmembrane region" description="Helical" evidence="8">
    <location>
        <begin position="187"/>
        <end position="206"/>
    </location>
</feature>
<keyword evidence="5 8" id="KW-0812">Transmembrane</keyword>
<accession>A0AA90TWM9</accession>
<feature type="transmembrane region" description="Helical" evidence="8">
    <location>
        <begin position="21"/>
        <end position="40"/>
    </location>
</feature>
<evidence type="ECO:0000256" key="2">
    <source>
        <dbReference type="ARBA" id="ARBA00007783"/>
    </source>
</evidence>
<dbReference type="InterPro" id="IPR013525">
    <property type="entry name" value="ABC2_TM"/>
</dbReference>
<proteinExistence type="inferred from homology"/>
<evidence type="ECO:0000256" key="1">
    <source>
        <dbReference type="ARBA" id="ARBA00004651"/>
    </source>
</evidence>
<dbReference type="InterPro" id="IPR047817">
    <property type="entry name" value="ABC2_TM_bact-type"/>
</dbReference>
<organism evidence="10 11">
    <name type="scientific">Bacillus salipaludis</name>
    <dbReference type="NCBI Taxonomy" id="2547811"/>
    <lineage>
        <taxon>Bacteria</taxon>
        <taxon>Bacillati</taxon>
        <taxon>Bacillota</taxon>
        <taxon>Bacilli</taxon>
        <taxon>Bacillales</taxon>
        <taxon>Bacillaceae</taxon>
        <taxon>Bacillus</taxon>
    </lineage>
</organism>
<keyword evidence="4" id="KW-1003">Cell membrane</keyword>
<evidence type="ECO:0000256" key="8">
    <source>
        <dbReference type="SAM" id="Phobius"/>
    </source>
</evidence>
<sequence>MKDIVWLMKKIYSVTFRKKKNIIMYFGMPLVGIFISFLVYGGSGGTMLKVGIVNHDHRPIANNTVQFLEDIKNVQVVNLKESEINGQLTEGRLDCVITLEEGFSESILTGNPGNIRIVSIKGAQITGYVKSYLYNYLDNLIVLGKAAKGDQVTFDKMYNHYKQADFKLTAESLKDTSKSKDMTNQTIGFLIMIMLFSAGNFSEIIIKEKENRTYFRLLSTPINSRKYVLANILVNMTVMITQIICTLLVVTKVFHIDMHVSFWKMGAVLIVYSFVAVGLSLMLVSFANSSSSAGALQNLVSTPTCLLAGCFWPVEIMPKAVQKIADFMPQHWTLETIQKLQEGQQFGSLYLNFMILFAFAVAFFLVAVYKFSRNSNVRSFV</sequence>
<dbReference type="AlphaFoldDB" id="A0AA90TWM9"/>
<reference evidence="10" key="1">
    <citation type="submission" date="2023-08" db="EMBL/GenBank/DDBJ databases">
        <title>Nitrogen cycling bacteria in agricultural field soils.</title>
        <authorList>
            <person name="Jang J."/>
        </authorList>
    </citation>
    <scope>NUCLEOTIDE SEQUENCE</scope>
    <source>
        <strain evidence="10">PS3-36</strain>
    </source>
</reference>
<evidence type="ECO:0000256" key="4">
    <source>
        <dbReference type="ARBA" id="ARBA00022475"/>
    </source>
</evidence>
<keyword evidence="6 8" id="KW-1133">Transmembrane helix</keyword>
<dbReference type="Gene3D" id="3.40.1710.10">
    <property type="entry name" value="abc type-2 transporter like domain"/>
    <property type="match status" value="1"/>
</dbReference>
<dbReference type="Pfam" id="PF12698">
    <property type="entry name" value="ABC2_membrane_3"/>
    <property type="match status" value="1"/>
</dbReference>
<dbReference type="PROSITE" id="PS51012">
    <property type="entry name" value="ABC_TM2"/>
    <property type="match status" value="1"/>
</dbReference>
<protein>
    <submittedName>
        <fullName evidence="10">ABC transporter permease</fullName>
    </submittedName>
</protein>
<dbReference type="PANTHER" id="PTHR30294">
    <property type="entry name" value="MEMBRANE COMPONENT OF ABC TRANSPORTER YHHJ-RELATED"/>
    <property type="match status" value="1"/>
</dbReference>
<dbReference type="EMBL" id="JAVGVR010000002">
    <property type="protein sequence ID" value="MDQ6600874.1"/>
    <property type="molecule type" value="Genomic_DNA"/>
</dbReference>
<feature type="domain" description="ABC transmembrane type-2" evidence="9">
    <location>
        <begin position="150"/>
        <end position="374"/>
    </location>
</feature>
<feature type="transmembrane region" description="Helical" evidence="8">
    <location>
        <begin position="262"/>
        <end position="284"/>
    </location>
</feature>
<comment type="similarity">
    <text evidence="2">Belongs to the ABC-2 integral membrane protein family.</text>
</comment>
<comment type="caution">
    <text evidence="10">The sequence shown here is derived from an EMBL/GenBank/DDBJ whole genome shotgun (WGS) entry which is preliminary data.</text>
</comment>
<evidence type="ECO:0000256" key="3">
    <source>
        <dbReference type="ARBA" id="ARBA00022448"/>
    </source>
</evidence>
<dbReference type="GO" id="GO:0005886">
    <property type="term" value="C:plasma membrane"/>
    <property type="evidence" value="ECO:0007669"/>
    <property type="project" value="UniProtKB-SubCell"/>
</dbReference>
<dbReference type="RefSeq" id="WP_308914502.1">
    <property type="nucleotide sequence ID" value="NZ_JAVGVR010000002.1"/>
</dbReference>
<evidence type="ECO:0000256" key="7">
    <source>
        <dbReference type="ARBA" id="ARBA00023136"/>
    </source>
</evidence>
<evidence type="ECO:0000259" key="9">
    <source>
        <dbReference type="PROSITE" id="PS51012"/>
    </source>
</evidence>
<name>A0AA90TWM9_9BACI</name>
<dbReference type="InterPro" id="IPR051449">
    <property type="entry name" value="ABC-2_transporter_component"/>
</dbReference>
<evidence type="ECO:0000313" key="11">
    <source>
        <dbReference type="Proteomes" id="UP001178888"/>
    </source>
</evidence>
<dbReference type="PANTHER" id="PTHR30294:SF45">
    <property type="entry name" value="LINEARMYCIN RESISTANCE PERMEASE PROTEIN LNRN"/>
    <property type="match status" value="1"/>
</dbReference>
<dbReference type="Proteomes" id="UP001178888">
    <property type="component" value="Unassembled WGS sequence"/>
</dbReference>
<evidence type="ECO:0000256" key="5">
    <source>
        <dbReference type="ARBA" id="ARBA00022692"/>
    </source>
</evidence>
<evidence type="ECO:0000256" key="6">
    <source>
        <dbReference type="ARBA" id="ARBA00022989"/>
    </source>
</evidence>
<keyword evidence="7 8" id="KW-0472">Membrane</keyword>
<dbReference type="GO" id="GO:0140359">
    <property type="term" value="F:ABC-type transporter activity"/>
    <property type="evidence" value="ECO:0007669"/>
    <property type="project" value="InterPro"/>
</dbReference>
<evidence type="ECO:0000313" key="10">
    <source>
        <dbReference type="EMBL" id="MDQ6600874.1"/>
    </source>
</evidence>
<gene>
    <name evidence="10" type="ORF">RCG21_32270</name>
</gene>